<proteinExistence type="predicted"/>
<sequence length="139" mass="16170">MKALVDKLSKDARSALMRSVRQKDTSPEVIVRRAAHSLGARFRLHQKSLPGSPDMVFPSRKLCIFIHGCFWHRHPGCRLASTPGSNVDFWLEKFQKNVDRDNRKSEELKSLGWRVEVIWECETRNRDSLLARLKEILFP</sequence>
<reference evidence="1" key="1">
    <citation type="submission" date="2024-09" db="EMBL/GenBank/DDBJ databases">
        <authorList>
            <person name="Popovic Milovanovic T."/>
            <person name="Greer S."/>
            <person name="Ilicic R."/>
            <person name="Jelusic A."/>
            <person name="Grant M."/>
            <person name="Vicente J."/>
            <person name="Studholme D.J."/>
        </authorList>
    </citation>
    <scope>NUCLEOTIDE SEQUENCE</scope>
    <source>
        <strain evidence="1">Xp320</strain>
    </source>
</reference>
<protein>
    <submittedName>
        <fullName evidence="1">Very short patch repair endonuclease</fullName>
    </submittedName>
</protein>
<dbReference type="EMBL" id="JASVYU020000030">
    <property type="protein sequence ID" value="MFB8963904.1"/>
    <property type="molecule type" value="Genomic_DNA"/>
</dbReference>
<accession>A0ACC6VDS7</accession>
<keyword evidence="1" id="KW-0540">Nuclease</keyword>
<dbReference type="Proteomes" id="UP001169740">
    <property type="component" value="Unassembled WGS sequence"/>
</dbReference>
<name>A0ACC6VDS7_9XANT</name>
<evidence type="ECO:0000313" key="1">
    <source>
        <dbReference type="EMBL" id="MFB8963904.1"/>
    </source>
</evidence>
<organism evidence="1 2">
    <name type="scientific">Xanthomonas arboricola pv. pruni</name>
    <dbReference type="NCBI Taxonomy" id="69929"/>
    <lineage>
        <taxon>Bacteria</taxon>
        <taxon>Pseudomonadati</taxon>
        <taxon>Pseudomonadota</taxon>
        <taxon>Gammaproteobacteria</taxon>
        <taxon>Lysobacterales</taxon>
        <taxon>Lysobacteraceae</taxon>
        <taxon>Xanthomonas</taxon>
    </lineage>
</organism>
<gene>
    <name evidence="1" type="ORF">QSH54_018860</name>
</gene>
<keyword evidence="1" id="KW-0378">Hydrolase</keyword>
<evidence type="ECO:0000313" key="2">
    <source>
        <dbReference type="Proteomes" id="UP001169740"/>
    </source>
</evidence>
<comment type="caution">
    <text evidence="1">The sequence shown here is derived from an EMBL/GenBank/DDBJ whole genome shotgun (WGS) entry which is preliminary data.</text>
</comment>
<keyword evidence="1" id="KW-0255">Endonuclease</keyword>